<dbReference type="GO" id="GO:0016787">
    <property type="term" value="F:hydrolase activity"/>
    <property type="evidence" value="ECO:0007669"/>
    <property type="project" value="UniProtKB-KW"/>
</dbReference>
<comment type="caution">
    <text evidence="2">The sequence shown here is derived from an EMBL/GenBank/DDBJ whole genome shotgun (WGS) entry which is preliminary data.</text>
</comment>
<feature type="domain" description="Macro" evidence="1">
    <location>
        <begin position="70"/>
        <end position="259"/>
    </location>
</feature>
<gene>
    <name evidence="2" type="ORF">H8730_02150</name>
</gene>
<sequence length="259" mass="29512">MTQTARRKYLISALLKEQPQYSEIEIPSNEQEQKTLLRSLLNIRMPLPVTDEFLTVQDAYLQEEMRQKGITALSDLEPIQKGLYLWRGDITTLQCDGIVNAANSQLLGCFCPNHGCIDNAIHTFAGVQLRLTCAKLMKRQGHEEETGRAKITPAYNLPSRYVLHTVGPIIHGWLTKKDKELLASCYRSCLELAEQNGLKSIAFCCISTGEFHFPNDKAAQIAMETVKEYKEQKHSEIEVIFNVFKELDYNIYRGLLRAD</sequence>
<dbReference type="PROSITE" id="PS51154">
    <property type="entry name" value="MACRO"/>
    <property type="match status" value="1"/>
</dbReference>
<dbReference type="RefSeq" id="WP_177713847.1">
    <property type="nucleotide sequence ID" value="NZ_JACRSQ010000002.1"/>
</dbReference>
<dbReference type="CDD" id="cd02908">
    <property type="entry name" value="Macro_OAADPr_deacetylase"/>
    <property type="match status" value="1"/>
</dbReference>
<dbReference type="PANTHER" id="PTHR11106:SF27">
    <property type="entry name" value="MACRO DOMAIN-CONTAINING PROTEIN"/>
    <property type="match status" value="1"/>
</dbReference>
<keyword evidence="2" id="KW-0378">Hydrolase</keyword>
<dbReference type="InterPro" id="IPR002589">
    <property type="entry name" value="Macro_dom"/>
</dbReference>
<accession>A0A926DNP7</accession>
<dbReference type="Pfam" id="PF01661">
    <property type="entry name" value="Macro"/>
    <property type="match status" value="1"/>
</dbReference>
<protein>
    <submittedName>
        <fullName evidence="2">Protein-ADP-ribose hydrolase</fullName>
    </submittedName>
</protein>
<reference evidence="2" key="1">
    <citation type="submission" date="2020-08" db="EMBL/GenBank/DDBJ databases">
        <title>Genome public.</title>
        <authorList>
            <person name="Liu C."/>
            <person name="Sun Q."/>
        </authorList>
    </citation>
    <scope>NUCLEOTIDE SEQUENCE</scope>
    <source>
        <strain evidence="2">NSJ-32</strain>
    </source>
</reference>
<proteinExistence type="predicted"/>
<dbReference type="SMART" id="SM00506">
    <property type="entry name" value="A1pp"/>
    <property type="match status" value="1"/>
</dbReference>
<name>A0A926DNP7_9FIRM</name>
<dbReference type="InterPro" id="IPR043472">
    <property type="entry name" value="Macro_dom-like"/>
</dbReference>
<dbReference type="SUPFAM" id="SSF52949">
    <property type="entry name" value="Macro domain-like"/>
    <property type="match status" value="1"/>
</dbReference>
<evidence type="ECO:0000313" key="2">
    <source>
        <dbReference type="EMBL" id="MBC8542350.1"/>
    </source>
</evidence>
<dbReference type="Gene3D" id="3.40.220.10">
    <property type="entry name" value="Leucine Aminopeptidase, subunit E, domain 1"/>
    <property type="match status" value="1"/>
</dbReference>
<dbReference type="PANTHER" id="PTHR11106">
    <property type="entry name" value="GANGLIOSIDE INDUCED DIFFERENTIATION ASSOCIATED PROTEIN 2-RELATED"/>
    <property type="match status" value="1"/>
</dbReference>
<organism evidence="2 3">
    <name type="scientific">Bianquea renquensis</name>
    <dbReference type="NCBI Taxonomy" id="2763661"/>
    <lineage>
        <taxon>Bacteria</taxon>
        <taxon>Bacillati</taxon>
        <taxon>Bacillota</taxon>
        <taxon>Clostridia</taxon>
        <taxon>Eubacteriales</taxon>
        <taxon>Bianqueaceae</taxon>
        <taxon>Bianquea</taxon>
    </lineage>
</organism>
<dbReference type="NCBIfam" id="NF003163">
    <property type="entry name" value="PRK04143.1"/>
    <property type="match status" value="1"/>
</dbReference>
<evidence type="ECO:0000313" key="3">
    <source>
        <dbReference type="Proteomes" id="UP000657006"/>
    </source>
</evidence>
<dbReference type="Proteomes" id="UP000657006">
    <property type="component" value="Unassembled WGS sequence"/>
</dbReference>
<evidence type="ECO:0000259" key="1">
    <source>
        <dbReference type="PROSITE" id="PS51154"/>
    </source>
</evidence>
<dbReference type="AlphaFoldDB" id="A0A926DNP7"/>
<dbReference type="EMBL" id="JACRSQ010000002">
    <property type="protein sequence ID" value="MBC8542350.1"/>
    <property type="molecule type" value="Genomic_DNA"/>
</dbReference>
<keyword evidence="3" id="KW-1185">Reference proteome</keyword>